<dbReference type="CDD" id="cd03468">
    <property type="entry name" value="PolY_like"/>
    <property type="match status" value="1"/>
</dbReference>
<dbReference type="InterPro" id="IPR001126">
    <property type="entry name" value="UmuC"/>
</dbReference>
<dbReference type="Pfam" id="PF00817">
    <property type="entry name" value="IMS"/>
    <property type="match status" value="1"/>
</dbReference>
<evidence type="ECO:0000256" key="4">
    <source>
        <dbReference type="ARBA" id="ARBA00022763"/>
    </source>
</evidence>
<comment type="catalytic activity">
    <reaction evidence="6">
        <text>DNA(n) + a 2'-deoxyribonucleoside 5'-triphosphate = DNA(n+1) + diphosphate</text>
        <dbReference type="Rhea" id="RHEA:22508"/>
        <dbReference type="Rhea" id="RHEA-COMP:17339"/>
        <dbReference type="Rhea" id="RHEA-COMP:17340"/>
        <dbReference type="ChEBI" id="CHEBI:33019"/>
        <dbReference type="ChEBI" id="CHEBI:61560"/>
        <dbReference type="ChEBI" id="CHEBI:173112"/>
        <dbReference type="EC" id="2.7.7.7"/>
    </reaction>
</comment>
<dbReference type="Proteomes" id="UP000239480">
    <property type="component" value="Unassembled WGS sequence"/>
</dbReference>
<gene>
    <name evidence="10" type="ORF">CLV78_103176</name>
</gene>
<dbReference type="InterPro" id="IPR017961">
    <property type="entry name" value="DNA_pol_Y-fam_little_finger"/>
</dbReference>
<feature type="domain" description="DNA polymerase Y-family little finger" evidence="9">
    <location>
        <begin position="290"/>
        <end position="367"/>
    </location>
</feature>
<dbReference type="Pfam" id="PF11799">
    <property type="entry name" value="IMS_C"/>
    <property type="match status" value="1"/>
</dbReference>
<comment type="function">
    <text evidence="5">Poorly processive, error-prone DNA polymerase involved in untargeted mutagenesis. Copies undamaged DNA at stalled replication forks, which arise in vivo from mismatched or misaligned primer ends. These misaligned primers can be extended by PolIV. Exhibits no 3'-5' exonuclease (proofreading) activity. May be involved in translesional synthesis, in conjunction with the beta clamp from PolIII.</text>
</comment>
<evidence type="ECO:0000256" key="5">
    <source>
        <dbReference type="ARBA" id="ARBA00025589"/>
    </source>
</evidence>
<dbReference type="InterPro" id="IPR050356">
    <property type="entry name" value="SulA_CellDiv_inhibitor"/>
</dbReference>
<dbReference type="EC" id="2.7.7.7" evidence="3"/>
<organism evidence="10 11">
    <name type="scientific">Aliiruegeria haliotis</name>
    <dbReference type="NCBI Taxonomy" id="1280846"/>
    <lineage>
        <taxon>Bacteria</taxon>
        <taxon>Pseudomonadati</taxon>
        <taxon>Pseudomonadota</taxon>
        <taxon>Alphaproteobacteria</taxon>
        <taxon>Rhodobacterales</taxon>
        <taxon>Roseobacteraceae</taxon>
        <taxon>Aliiruegeria</taxon>
    </lineage>
</organism>
<dbReference type="InterPro" id="IPR043128">
    <property type="entry name" value="Rev_trsase/Diguanyl_cyclase"/>
</dbReference>
<feature type="region of interest" description="Disordered" evidence="7">
    <location>
        <begin position="167"/>
        <end position="202"/>
    </location>
</feature>
<evidence type="ECO:0000256" key="6">
    <source>
        <dbReference type="ARBA" id="ARBA00049244"/>
    </source>
</evidence>
<sequence length="559" mass="61222">MPARRILSLWFPRLAAERLLRLEGGVQTAPFAVVRDVGNMQVLSSLNDVAQAEGLSEGQPLRDARAMCPDLLTRLANPQAEAAFLAVLRRWAGKFSPWVAEVPPASLVADLTGCAHLFGGEVALLEQVEADCASLGLTVRAGIADTLGAAWALARFTGRGAEQVRSGDAIDQEARATRSRAAKRRHWERGGAAPRHAADGCDGTRIAPPGQLRAILGPLPVAALRLRPEVVGQLNRLGLRRIDELSGQPRAALARRFGKDLVLRLDQAMGLVPEPVSPAKPRARFAVRLTLPEPIGLEEDLRAGLDRLLPALSEKLREKGQGARRVRFQAFRCDHTMQPVEVGLARPSADPERLRPLLLMKLHEIEAGPGIDMLRLEAHVTEPVHATQHRGHAGAAADAVARSTRKGQAAALEDLIGRLGARVGLESITRLHPADSHIPEKTTKILAAAWSEPARTWPSRPPLPRPLVLFRPEPVHVDAPADRPARPPSRLRWRRRDLTVVSVTGPERIAPEWWLDEPEWRSGTRDYWRVEVEGGERLWIYYAHGGAMSAGWFCQGCFA</sequence>
<evidence type="ECO:0000256" key="3">
    <source>
        <dbReference type="ARBA" id="ARBA00012417"/>
    </source>
</evidence>
<dbReference type="SUPFAM" id="SSF56672">
    <property type="entry name" value="DNA/RNA polymerases"/>
    <property type="match status" value="1"/>
</dbReference>
<dbReference type="Gene3D" id="3.30.70.270">
    <property type="match status" value="1"/>
</dbReference>
<evidence type="ECO:0000256" key="1">
    <source>
        <dbReference type="ARBA" id="ARBA00010945"/>
    </source>
</evidence>
<dbReference type="InterPro" id="IPR043502">
    <property type="entry name" value="DNA/RNA_pol_sf"/>
</dbReference>
<evidence type="ECO:0000313" key="11">
    <source>
        <dbReference type="Proteomes" id="UP000239480"/>
    </source>
</evidence>
<dbReference type="RefSeq" id="WP_106204689.1">
    <property type="nucleotide sequence ID" value="NZ_PVTD01000003.1"/>
</dbReference>
<reference evidence="10 11" key="1">
    <citation type="submission" date="2018-03" db="EMBL/GenBank/DDBJ databases">
        <title>Genomic Encyclopedia of Archaeal and Bacterial Type Strains, Phase II (KMG-II): from individual species to whole genera.</title>
        <authorList>
            <person name="Goeker M."/>
        </authorList>
    </citation>
    <scope>NUCLEOTIDE SEQUENCE [LARGE SCALE GENOMIC DNA]</scope>
    <source>
        <strain evidence="10 11">DSM 29328</strain>
    </source>
</reference>
<comment type="caution">
    <text evidence="10">The sequence shown here is derived from an EMBL/GenBank/DDBJ whole genome shotgun (WGS) entry which is preliminary data.</text>
</comment>
<evidence type="ECO:0000256" key="2">
    <source>
        <dbReference type="ARBA" id="ARBA00011245"/>
    </source>
</evidence>
<dbReference type="PANTHER" id="PTHR35369">
    <property type="entry name" value="BLR3025 PROTEIN-RELATED"/>
    <property type="match status" value="1"/>
</dbReference>
<comment type="similarity">
    <text evidence="1">Belongs to the DNA polymerase type-Y family.</text>
</comment>
<protein>
    <recommendedName>
        <fullName evidence="3">DNA-directed DNA polymerase</fullName>
        <ecNumber evidence="3">2.7.7.7</ecNumber>
    </recommendedName>
</protein>
<dbReference type="PANTHER" id="PTHR35369:SF2">
    <property type="entry name" value="BLR3025 PROTEIN"/>
    <property type="match status" value="1"/>
</dbReference>
<name>A0A2T0RT78_9RHOB</name>
<feature type="compositionally biased region" description="Basic residues" evidence="7">
    <location>
        <begin position="177"/>
        <end position="187"/>
    </location>
</feature>
<dbReference type="GO" id="GO:0006281">
    <property type="term" value="P:DNA repair"/>
    <property type="evidence" value="ECO:0007669"/>
    <property type="project" value="InterPro"/>
</dbReference>
<evidence type="ECO:0000259" key="8">
    <source>
        <dbReference type="Pfam" id="PF00817"/>
    </source>
</evidence>
<keyword evidence="4" id="KW-0227">DNA damage</keyword>
<keyword evidence="11" id="KW-1185">Reference proteome</keyword>
<dbReference type="AlphaFoldDB" id="A0A2T0RT78"/>
<evidence type="ECO:0000313" key="10">
    <source>
        <dbReference type="EMBL" id="PRY24310.1"/>
    </source>
</evidence>
<accession>A0A2T0RT78</accession>
<feature type="domain" description="UmuC" evidence="8">
    <location>
        <begin position="25"/>
        <end position="152"/>
    </location>
</feature>
<evidence type="ECO:0000256" key="7">
    <source>
        <dbReference type="SAM" id="MobiDB-lite"/>
    </source>
</evidence>
<comment type="subunit">
    <text evidence="2">Monomer.</text>
</comment>
<proteinExistence type="inferred from homology"/>
<dbReference type="GO" id="GO:0003684">
    <property type="term" value="F:damaged DNA binding"/>
    <property type="evidence" value="ECO:0007669"/>
    <property type="project" value="InterPro"/>
</dbReference>
<dbReference type="OrthoDB" id="9788640at2"/>
<evidence type="ECO:0000259" key="9">
    <source>
        <dbReference type="Pfam" id="PF11799"/>
    </source>
</evidence>
<dbReference type="Gene3D" id="3.40.1170.60">
    <property type="match status" value="1"/>
</dbReference>
<dbReference type="EMBL" id="PVTD01000003">
    <property type="protein sequence ID" value="PRY24310.1"/>
    <property type="molecule type" value="Genomic_DNA"/>
</dbReference>